<protein>
    <submittedName>
        <fullName evidence="1">Uncharacterized protein</fullName>
    </submittedName>
</protein>
<dbReference type="Proteomes" id="UP000198888">
    <property type="component" value="Unassembled WGS sequence"/>
</dbReference>
<accession>A0A1H6VDP4</accession>
<reference evidence="1 2" key="1">
    <citation type="submission" date="2016-10" db="EMBL/GenBank/DDBJ databases">
        <authorList>
            <person name="de Groot N.N."/>
        </authorList>
    </citation>
    <scope>NUCLEOTIDE SEQUENCE [LARGE SCALE GENOMIC DNA]</scope>
    <source>
        <strain evidence="1 2">DSM 22187</strain>
    </source>
</reference>
<keyword evidence="2" id="KW-1185">Reference proteome</keyword>
<proteinExistence type="predicted"/>
<gene>
    <name evidence="1" type="ORF">SAMN05444271_11564</name>
</gene>
<evidence type="ECO:0000313" key="2">
    <source>
        <dbReference type="Proteomes" id="UP000198888"/>
    </source>
</evidence>
<organism evidence="1 2">
    <name type="scientific">Halohasta litchfieldiae</name>
    <dbReference type="NCBI Taxonomy" id="1073996"/>
    <lineage>
        <taxon>Archaea</taxon>
        <taxon>Methanobacteriati</taxon>
        <taxon>Methanobacteriota</taxon>
        <taxon>Stenosarchaea group</taxon>
        <taxon>Halobacteria</taxon>
        <taxon>Halobacteriales</taxon>
        <taxon>Haloferacaceae</taxon>
        <taxon>Halohasta</taxon>
    </lineage>
</organism>
<dbReference type="AlphaFoldDB" id="A0A1H6VDP4"/>
<evidence type="ECO:0000313" key="1">
    <source>
        <dbReference type="EMBL" id="SEI99967.1"/>
    </source>
</evidence>
<name>A0A1H6VDP4_9EURY</name>
<dbReference type="EMBL" id="FNYR01000015">
    <property type="protein sequence ID" value="SEI99967.1"/>
    <property type="molecule type" value="Genomic_DNA"/>
</dbReference>
<sequence>MSIFDMLNADTQAHNRIETVVQSPGGYDINCMLLYQISV</sequence>